<keyword evidence="9 15" id="KW-0472">Membrane</keyword>
<evidence type="ECO:0000313" key="18">
    <source>
        <dbReference type="EMBL" id="AAY42133.1"/>
    </source>
</evidence>
<dbReference type="Pfam" id="PF00008">
    <property type="entry name" value="EGF"/>
    <property type="match status" value="2"/>
</dbReference>
<dbReference type="CTD" id="8788"/>
<dbReference type="PANTHER" id="PTHR12916">
    <property type="entry name" value="CYTOCHROME C OXIDASE POLYPEPTIDE VIC-2"/>
    <property type="match status" value="1"/>
</dbReference>
<reference evidence="18" key="1">
    <citation type="journal article" date="2006" name="Mamm. Genome">
        <title>Comparative phylogenetic analysis reveals multiple non-imprinted isoforms of opossum Dlk1.</title>
        <authorList>
            <person name="Weidman J.R."/>
            <person name="Maloney K.A."/>
            <person name="Jirtle R.L."/>
        </authorList>
    </citation>
    <scope>NUCLEOTIDE SEQUENCE</scope>
</reference>
<dbReference type="GO" id="GO:0016020">
    <property type="term" value="C:membrane"/>
    <property type="evidence" value="ECO:0007669"/>
    <property type="project" value="UniProtKB-SubCell"/>
</dbReference>
<evidence type="ECO:0000256" key="4">
    <source>
        <dbReference type="ARBA" id="ARBA00022536"/>
    </source>
</evidence>
<evidence type="ECO:0000256" key="1">
    <source>
        <dbReference type="ARBA" id="ARBA00004479"/>
    </source>
</evidence>
<keyword evidence="7" id="KW-0677">Repeat</keyword>
<evidence type="ECO:0000256" key="14">
    <source>
        <dbReference type="PROSITE-ProRule" id="PRU00076"/>
    </source>
</evidence>
<evidence type="ECO:0000256" key="12">
    <source>
        <dbReference type="ARBA" id="ARBA00061973"/>
    </source>
</evidence>
<dbReference type="PANTHER" id="PTHR12916:SF4">
    <property type="entry name" value="UNINFLATABLE, ISOFORM C"/>
    <property type="match status" value="1"/>
</dbReference>
<dbReference type="GeneID" id="664656"/>
<feature type="disulfide bond" evidence="14">
    <location>
        <begin position="158"/>
        <end position="167"/>
    </location>
</feature>
<keyword evidence="5 15" id="KW-0812">Transmembrane</keyword>
<dbReference type="InterPro" id="IPR000742">
    <property type="entry name" value="EGF"/>
</dbReference>
<dbReference type="SUPFAM" id="SSF57196">
    <property type="entry name" value="EGF/Laminin"/>
    <property type="match status" value="4"/>
</dbReference>
<keyword evidence="11" id="KW-0325">Glycoprotein</keyword>
<sequence length="386" mass="41641">MFALGSFLLLCLLGPPFGFFSALGLECEVDCHRDRGICEKDLCRCRPGWQGPLCNECVTFPGCLHGSCSLPWQCICEDGWIGSLCDIDLQLCAAKPCPKNGTCTASEEGGSSCSCAPSSSGRNCHFKEGPCVINGSPCQNGGACIDDNGLASYTSCLCPDGFSGNFCELNMNSCDPNPCENGGMCTDIGGDFHCRCPLGFMDKTCGRPVGDHCASGPCEHGGTCVPQARGGFECLCKPEFSGPTCNHGHPNHSHPGPKTKRGPGLSDQFVPETQGRIATHQPSHRMLKITMRELTKNSKPLLNESQAICFTILGVLTCLVVLGTISIVFFNKCEVWLSNAKYSRLLRKKKNLLLRYSNGDEHTINIILPEKMNLKSYSKVSCLNEI</sequence>
<dbReference type="PROSITE" id="PS00022">
    <property type="entry name" value="EGF_1"/>
    <property type="match status" value="3"/>
</dbReference>
<feature type="domain" description="EGF-like" evidence="17">
    <location>
        <begin position="209"/>
        <end position="246"/>
    </location>
</feature>
<evidence type="ECO:0000256" key="10">
    <source>
        <dbReference type="ARBA" id="ARBA00023157"/>
    </source>
</evidence>
<dbReference type="Gene3D" id="2.10.25.10">
    <property type="entry name" value="Laminin"/>
    <property type="match status" value="5"/>
</dbReference>
<proteinExistence type="evidence at transcript level"/>
<feature type="disulfide bond" evidence="14">
    <location>
        <begin position="115"/>
        <end position="124"/>
    </location>
</feature>
<comment type="caution">
    <text evidence="14">Lacks conserved residue(s) required for the propagation of feature annotation.</text>
</comment>
<evidence type="ECO:0000256" key="9">
    <source>
        <dbReference type="ARBA" id="ARBA00023136"/>
    </source>
</evidence>
<dbReference type="PROSITE" id="PS01186">
    <property type="entry name" value="EGF_2"/>
    <property type="match status" value="3"/>
</dbReference>
<feature type="signal peptide" evidence="16">
    <location>
        <begin position="1"/>
        <end position="18"/>
    </location>
</feature>
<dbReference type="FunFam" id="2.10.25.10:FF:000095">
    <property type="entry name" value="Notch, isoform B"/>
    <property type="match status" value="1"/>
</dbReference>
<dbReference type="EMBL" id="AY972866">
    <property type="protein sequence ID" value="AAY42133.1"/>
    <property type="molecule type" value="mRNA"/>
</dbReference>
<feature type="domain" description="EGF-like" evidence="17">
    <location>
        <begin position="127"/>
        <end position="168"/>
    </location>
</feature>
<comment type="subcellular location">
    <subcellularLocation>
        <location evidence="2">Cytoplasm</location>
    </subcellularLocation>
    <subcellularLocation>
        <location evidence="1">Membrane</location>
        <topology evidence="1">Single-pass type I membrane protein</topology>
    </subcellularLocation>
</comment>
<evidence type="ECO:0000256" key="8">
    <source>
        <dbReference type="ARBA" id="ARBA00022989"/>
    </source>
</evidence>
<evidence type="ECO:0000256" key="6">
    <source>
        <dbReference type="ARBA" id="ARBA00022729"/>
    </source>
</evidence>
<evidence type="ECO:0000256" key="3">
    <source>
        <dbReference type="ARBA" id="ARBA00022490"/>
    </source>
</evidence>
<dbReference type="HOGENOM" id="CLU_039179_0_1_1"/>
<organism evidence="18">
    <name type="scientific">Monodelphis domestica</name>
    <name type="common">Gray short-tailed opossum</name>
    <dbReference type="NCBI Taxonomy" id="13616"/>
    <lineage>
        <taxon>Eukaryota</taxon>
        <taxon>Metazoa</taxon>
        <taxon>Chordata</taxon>
        <taxon>Craniata</taxon>
        <taxon>Vertebrata</taxon>
        <taxon>Euteleostomi</taxon>
        <taxon>Mammalia</taxon>
        <taxon>Metatheria</taxon>
        <taxon>Didelphimorphia</taxon>
        <taxon>Didelphidae</taxon>
        <taxon>Monodelphis</taxon>
    </lineage>
</organism>
<dbReference type="PROSITE" id="PS00010">
    <property type="entry name" value="ASX_HYDROXYL"/>
    <property type="match status" value="1"/>
</dbReference>
<feature type="transmembrane region" description="Helical" evidence="15">
    <location>
        <begin position="310"/>
        <end position="331"/>
    </location>
</feature>
<dbReference type="FunFam" id="2.10.25.10:FF:000321">
    <property type="entry name" value="Protein delta homolog 1"/>
    <property type="match status" value="1"/>
</dbReference>
<evidence type="ECO:0000256" key="13">
    <source>
        <dbReference type="ARBA" id="ARBA00072386"/>
    </source>
</evidence>
<comment type="subunit">
    <text evidence="12">Monomer. Interacts with SH3RF2.</text>
</comment>
<accession>Q2HJK6</accession>
<evidence type="ECO:0000256" key="16">
    <source>
        <dbReference type="SAM" id="SignalP"/>
    </source>
</evidence>
<feature type="disulfide bond" evidence="14">
    <location>
        <begin position="236"/>
        <end position="245"/>
    </location>
</feature>
<dbReference type="AlphaFoldDB" id="Q2HJK6"/>
<dbReference type="SMART" id="SM00181">
    <property type="entry name" value="EGF"/>
    <property type="match status" value="6"/>
</dbReference>
<dbReference type="InterPro" id="IPR001881">
    <property type="entry name" value="EGF-like_Ca-bd_dom"/>
</dbReference>
<feature type="domain" description="EGF-like" evidence="17">
    <location>
        <begin position="170"/>
        <end position="206"/>
    </location>
</feature>
<protein>
    <recommendedName>
        <fullName evidence="13">Protein delta homolog 1</fullName>
    </recommendedName>
</protein>
<keyword evidence="8 15" id="KW-1133">Transmembrane helix</keyword>
<keyword evidence="3" id="KW-0963">Cytoplasm</keyword>
<keyword evidence="4 14" id="KW-0245">EGF-like domain</keyword>
<dbReference type="SMART" id="SM00179">
    <property type="entry name" value="EGF_CA"/>
    <property type="match status" value="4"/>
</dbReference>
<feature type="domain" description="EGF-like" evidence="17">
    <location>
        <begin position="88"/>
        <end position="125"/>
    </location>
</feature>
<evidence type="ECO:0000256" key="7">
    <source>
        <dbReference type="ARBA" id="ARBA00022737"/>
    </source>
</evidence>
<keyword evidence="10 14" id="KW-1015">Disulfide bond</keyword>
<evidence type="ECO:0000256" key="11">
    <source>
        <dbReference type="ARBA" id="ARBA00023180"/>
    </source>
</evidence>
<evidence type="ECO:0000256" key="15">
    <source>
        <dbReference type="SAM" id="Phobius"/>
    </source>
</evidence>
<dbReference type="FunFam" id="2.10.25.10:FF:000018">
    <property type="entry name" value="Delta-like 1"/>
    <property type="match status" value="1"/>
</dbReference>
<evidence type="ECO:0000259" key="17">
    <source>
        <dbReference type="PROSITE" id="PS50026"/>
    </source>
</evidence>
<keyword evidence="6 16" id="KW-0732">Signal</keyword>
<name>Q2HJK6_MONDO</name>
<evidence type="ECO:0000256" key="2">
    <source>
        <dbReference type="ARBA" id="ARBA00004496"/>
    </source>
</evidence>
<dbReference type="CDD" id="cd00054">
    <property type="entry name" value="EGF_CA"/>
    <property type="match status" value="3"/>
</dbReference>
<evidence type="ECO:0000256" key="5">
    <source>
        <dbReference type="ARBA" id="ARBA00022692"/>
    </source>
</evidence>
<dbReference type="OrthoDB" id="6130531at2759"/>
<dbReference type="PROSITE" id="PS50026">
    <property type="entry name" value="EGF_3"/>
    <property type="match status" value="4"/>
</dbReference>
<dbReference type="GO" id="GO:0005509">
    <property type="term" value="F:calcium ion binding"/>
    <property type="evidence" value="ECO:0007669"/>
    <property type="project" value="InterPro"/>
</dbReference>
<dbReference type="RefSeq" id="NP_001034939.1">
    <property type="nucleotide sequence ID" value="NM_001039850.1"/>
</dbReference>
<dbReference type="KEGG" id="mdo:664656"/>
<feature type="disulfide bond" evidence="14">
    <location>
        <begin position="196"/>
        <end position="205"/>
    </location>
</feature>
<dbReference type="GO" id="GO:0005737">
    <property type="term" value="C:cytoplasm"/>
    <property type="evidence" value="ECO:0007669"/>
    <property type="project" value="UniProtKB-SubCell"/>
</dbReference>
<dbReference type="FunFam" id="2.10.25.10:FF:000118">
    <property type="entry name" value="protein delta homolog 2"/>
    <property type="match status" value="1"/>
</dbReference>
<feature type="chain" id="PRO_5004209014" description="Protein delta homolog 1" evidence="16">
    <location>
        <begin position="19"/>
        <end position="386"/>
    </location>
</feature>
<dbReference type="InterPro" id="IPR000152">
    <property type="entry name" value="EGF-type_Asp/Asn_hydroxyl_site"/>
</dbReference>
<dbReference type="Pfam" id="PF21700">
    <property type="entry name" value="EGF_DL_JAG"/>
    <property type="match status" value="1"/>
</dbReference>